<gene>
    <name evidence="1" type="ORF">MRB53_019775</name>
</gene>
<evidence type="ECO:0000313" key="1">
    <source>
        <dbReference type="EMBL" id="KAJ8626468.1"/>
    </source>
</evidence>
<sequence length="203" mass="22332">MPVSVIRIRNPGFDIFFIRGKRVWSPGKSCAFLKVRWRGDELNGASTLKLGWSILTSSSLAKLQRLSPSELSGESLNSDEFNLGGLNSIASAMFSSGFGIANSASSSMNPSPTANNSVAVLRPYNLIFSCPFREPRRGGRNRIGVYGTRKIEDGIFALEYKRRNVVGCGRHLGCREGAEPYSRGLARLPDLRHPFAVRGRIPR</sequence>
<evidence type="ECO:0000313" key="2">
    <source>
        <dbReference type="Proteomes" id="UP001234297"/>
    </source>
</evidence>
<protein>
    <submittedName>
        <fullName evidence="1">Uncharacterized protein</fullName>
    </submittedName>
</protein>
<reference evidence="1 2" key="1">
    <citation type="journal article" date="2022" name="Hortic Res">
        <title>A haplotype resolved chromosomal level avocado genome allows analysis of novel avocado genes.</title>
        <authorList>
            <person name="Nath O."/>
            <person name="Fletcher S.J."/>
            <person name="Hayward A."/>
            <person name="Shaw L.M."/>
            <person name="Masouleh A.K."/>
            <person name="Furtado A."/>
            <person name="Henry R.J."/>
            <person name="Mitter N."/>
        </authorList>
    </citation>
    <scope>NUCLEOTIDE SEQUENCE [LARGE SCALE GENOMIC DNA]</scope>
    <source>
        <strain evidence="2">cv. Hass</strain>
    </source>
</reference>
<dbReference type="EMBL" id="CM056814">
    <property type="protein sequence ID" value="KAJ8626468.1"/>
    <property type="molecule type" value="Genomic_DNA"/>
</dbReference>
<name>A0ACC2KZP4_PERAE</name>
<accession>A0ACC2KZP4</accession>
<comment type="caution">
    <text evidence="1">The sequence shown here is derived from an EMBL/GenBank/DDBJ whole genome shotgun (WGS) entry which is preliminary data.</text>
</comment>
<proteinExistence type="predicted"/>
<keyword evidence="2" id="KW-1185">Reference proteome</keyword>
<organism evidence="1 2">
    <name type="scientific">Persea americana</name>
    <name type="common">Avocado</name>
    <dbReference type="NCBI Taxonomy" id="3435"/>
    <lineage>
        <taxon>Eukaryota</taxon>
        <taxon>Viridiplantae</taxon>
        <taxon>Streptophyta</taxon>
        <taxon>Embryophyta</taxon>
        <taxon>Tracheophyta</taxon>
        <taxon>Spermatophyta</taxon>
        <taxon>Magnoliopsida</taxon>
        <taxon>Magnoliidae</taxon>
        <taxon>Laurales</taxon>
        <taxon>Lauraceae</taxon>
        <taxon>Persea</taxon>
    </lineage>
</organism>
<dbReference type="Proteomes" id="UP001234297">
    <property type="component" value="Chromosome 6"/>
</dbReference>